<dbReference type="RefSeq" id="XP_009175949.1">
    <property type="nucleotide sequence ID" value="XM_009177685.1"/>
</dbReference>
<organism evidence="2 3">
    <name type="scientific">Opisthorchis viverrini</name>
    <name type="common">Southeast Asian liver fluke</name>
    <dbReference type="NCBI Taxonomy" id="6198"/>
    <lineage>
        <taxon>Eukaryota</taxon>
        <taxon>Metazoa</taxon>
        <taxon>Spiralia</taxon>
        <taxon>Lophotrochozoa</taxon>
        <taxon>Platyhelminthes</taxon>
        <taxon>Trematoda</taxon>
        <taxon>Digenea</taxon>
        <taxon>Opisthorchiida</taxon>
        <taxon>Opisthorchiata</taxon>
        <taxon>Opisthorchiidae</taxon>
        <taxon>Opisthorchis</taxon>
    </lineage>
</organism>
<name>A0A074Z471_OPIVI</name>
<keyword evidence="3" id="KW-1185">Reference proteome</keyword>
<evidence type="ECO:0000313" key="2">
    <source>
        <dbReference type="EMBL" id="KER20312.1"/>
    </source>
</evidence>
<evidence type="ECO:0000256" key="1">
    <source>
        <dbReference type="SAM" id="MobiDB-lite"/>
    </source>
</evidence>
<dbReference type="KEGG" id="ovi:T265_11119"/>
<accession>A0A074Z471</accession>
<feature type="region of interest" description="Disordered" evidence="1">
    <location>
        <begin position="317"/>
        <end position="351"/>
    </location>
</feature>
<dbReference type="GeneID" id="20325287"/>
<feature type="compositionally biased region" description="Low complexity" evidence="1">
    <location>
        <begin position="322"/>
        <end position="334"/>
    </location>
</feature>
<feature type="compositionally biased region" description="Polar residues" evidence="1">
    <location>
        <begin position="340"/>
        <end position="351"/>
    </location>
</feature>
<reference evidence="2 3" key="1">
    <citation type="submission" date="2013-11" db="EMBL/GenBank/DDBJ databases">
        <title>Opisthorchis viverrini - life in the bile duct.</title>
        <authorList>
            <person name="Young N.D."/>
            <person name="Nagarajan N."/>
            <person name="Lin S.J."/>
            <person name="Korhonen P.K."/>
            <person name="Jex A.R."/>
            <person name="Hall R.S."/>
            <person name="Safavi-Hemami H."/>
            <person name="Kaewkong W."/>
            <person name="Bertrand D."/>
            <person name="Gao S."/>
            <person name="Seet Q."/>
            <person name="Wongkham S."/>
            <person name="Teh B.T."/>
            <person name="Wongkham C."/>
            <person name="Intapan P.M."/>
            <person name="Maleewong W."/>
            <person name="Yang X."/>
            <person name="Hu M."/>
            <person name="Wang Z."/>
            <person name="Hofmann A."/>
            <person name="Sternberg P.W."/>
            <person name="Tan P."/>
            <person name="Wang J."/>
            <person name="Gasser R.B."/>
        </authorList>
    </citation>
    <scope>NUCLEOTIDE SEQUENCE [LARGE SCALE GENOMIC DNA]</scope>
</reference>
<dbReference type="EMBL" id="KL597069">
    <property type="protein sequence ID" value="KER20312.1"/>
    <property type="molecule type" value="Genomic_DNA"/>
</dbReference>
<dbReference type="CTD" id="20325287"/>
<proteinExistence type="predicted"/>
<gene>
    <name evidence="2" type="ORF">T265_11119</name>
</gene>
<protein>
    <submittedName>
        <fullName evidence="2">Uncharacterized protein</fullName>
    </submittedName>
</protein>
<dbReference type="AlphaFoldDB" id="A0A074Z471"/>
<sequence>MTQWLEYDRKVRGLKLTSVSRLTMSGLGQSGNIPALVLPSGDMAVGRRKGAERSNFICAIAETNTECKLIKMDNFCVKWSEVVSQGVGRSPSSTADVQLTHDKLLYVLPPSSLTGQLKRSRMHESASPHLVVDRSFRNRLVQLEFDTGLGDLKLQLSRDMCKASVHLAELVTLEQHRMEQFARRPKVPVRLNATEWWKYIAGEIRPQLRPLFNSTLRINLVELAAEARSNLLYVDAYTNYLVRGLTTLYQPSSAKQPVGSMESDGLPQSESDCADYFRRHVADEQWPVGRIAALRLVAMRRAASVLHEFVKPQRLKQSADVSSHSGSPLSSPCPIEGGNHHQQQLEQQRTSVSASPGAMSWYAWWRYSSLLGIRTLWYGPEATEGVKPSLSQSDEIGSSRSRTVADSPPTVKQAIFELLDELALSSDPLGEVKSPSCVPEGDLIAFRLVCRVVGCSVRLVENDFQFSPPSDFVKLLKRSAVAPLRCLAAIPPEGSTRAGILPGCPSLDREVEWRRSDSNHEPTGQLGQPGSIPALVQPSGGMAAKPRKGATPERSKVYILEGVHLYAVYVLEHVAIHVPTPNLEDQETVFVRPLTIDQPGMRDSVSIVQTPPSIAQWVAEVHTPPHHGLGNLTLSKSSCFLRIAWQLGTEMLLQLDDFFSTYGSHPAFISVCGESMQFTVEAEPWQRSLRFAASVESFMVRDERHLMVSTTSTNLGQSRPTFPFVVFPRVSKVESSLSRCPPDKAMEQTQSSGLLWLVYEVRPPGSSFDYRWCSTRMLRRCTTVIYLKAILWRKE</sequence>
<dbReference type="OrthoDB" id="6278959at2759"/>
<dbReference type="Proteomes" id="UP000054324">
    <property type="component" value="Unassembled WGS sequence"/>
</dbReference>
<evidence type="ECO:0000313" key="3">
    <source>
        <dbReference type="Proteomes" id="UP000054324"/>
    </source>
</evidence>